<feature type="domain" description="Helicase C-terminal" evidence="2">
    <location>
        <begin position="189"/>
        <end position="352"/>
    </location>
</feature>
<keyword evidence="3" id="KW-0347">Helicase</keyword>
<dbReference type="InterPro" id="IPR027417">
    <property type="entry name" value="P-loop_NTPase"/>
</dbReference>
<proteinExistence type="predicted"/>
<dbReference type="SMART" id="SM00490">
    <property type="entry name" value="HELICc"/>
    <property type="match status" value="1"/>
</dbReference>
<dbReference type="AlphaFoldDB" id="A0AAW8RPF6"/>
<feature type="domain" description="Helicase ATP-binding" evidence="1">
    <location>
        <begin position="18"/>
        <end position="153"/>
    </location>
</feature>
<evidence type="ECO:0000259" key="1">
    <source>
        <dbReference type="PROSITE" id="PS51192"/>
    </source>
</evidence>
<dbReference type="PANTHER" id="PTHR47396">
    <property type="entry name" value="TYPE I RESTRICTION ENZYME ECOKI R PROTEIN"/>
    <property type="match status" value="1"/>
</dbReference>
<dbReference type="InterPro" id="IPR050742">
    <property type="entry name" value="Helicase_Restrict-Modif_Enz"/>
</dbReference>
<dbReference type="SMART" id="SM00487">
    <property type="entry name" value="DEXDc"/>
    <property type="match status" value="1"/>
</dbReference>
<dbReference type="SUPFAM" id="SSF52540">
    <property type="entry name" value="P-loop containing nucleoside triphosphate hydrolases"/>
    <property type="match status" value="1"/>
</dbReference>
<reference evidence="3" key="1">
    <citation type="submission" date="2023-03" db="EMBL/GenBank/DDBJ databases">
        <authorList>
            <person name="Shen W."/>
            <person name="Cai J."/>
        </authorList>
    </citation>
    <scope>NUCLEOTIDE SEQUENCE</scope>
    <source>
        <strain evidence="3">P33-2</strain>
    </source>
</reference>
<dbReference type="PROSITE" id="PS51194">
    <property type="entry name" value="HELICASE_CTER"/>
    <property type="match status" value="1"/>
</dbReference>
<dbReference type="RefSeq" id="WP_311860822.1">
    <property type="nucleotide sequence ID" value="NZ_JARPWD010000006.1"/>
</dbReference>
<dbReference type="Pfam" id="PF04851">
    <property type="entry name" value="ResIII"/>
    <property type="match status" value="2"/>
</dbReference>
<dbReference type="Gene3D" id="3.40.50.300">
    <property type="entry name" value="P-loop containing nucleotide triphosphate hydrolases"/>
    <property type="match status" value="2"/>
</dbReference>
<dbReference type="InterPro" id="IPR001650">
    <property type="entry name" value="Helicase_C-like"/>
</dbReference>
<keyword evidence="3" id="KW-0547">Nucleotide-binding</keyword>
<organism evidence="3 4">
    <name type="scientific">Enterococcus avium</name>
    <name type="common">Streptococcus avium</name>
    <dbReference type="NCBI Taxonomy" id="33945"/>
    <lineage>
        <taxon>Bacteria</taxon>
        <taxon>Bacillati</taxon>
        <taxon>Bacillota</taxon>
        <taxon>Bacilli</taxon>
        <taxon>Lactobacillales</taxon>
        <taxon>Enterococcaceae</taxon>
        <taxon>Enterococcus</taxon>
    </lineage>
</organism>
<dbReference type="InterPro" id="IPR014001">
    <property type="entry name" value="Helicase_ATP-bd"/>
</dbReference>
<dbReference type="Pfam" id="PF00271">
    <property type="entry name" value="Helicase_C"/>
    <property type="match status" value="1"/>
</dbReference>
<evidence type="ECO:0000313" key="3">
    <source>
        <dbReference type="EMBL" id="MDT2401446.1"/>
    </source>
</evidence>
<evidence type="ECO:0000259" key="2">
    <source>
        <dbReference type="PROSITE" id="PS51194"/>
    </source>
</evidence>
<evidence type="ECO:0000313" key="4">
    <source>
        <dbReference type="Proteomes" id="UP001260773"/>
    </source>
</evidence>
<dbReference type="GO" id="GO:0003677">
    <property type="term" value="F:DNA binding"/>
    <property type="evidence" value="ECO:0007669"/>
    <property type="project" value="InterPro"/>
</dbReference>
<dbReference type="EMBL" id="JARPWH010000007">
    <property type="protein sequence ID" value="MDT2401446.1"/>
    <property type="molecule type" value="Genomic_DNA"/>
</dbReference>
<dbReference type="PROSITE" id="PS51192">
    <property type="entry name" value="HELICASE_ATP_BIND_1"/>
    <property type="match status" value="1"/>
</dbReference>
<keyword evidence="3" id="KW-0067">ATP-binding</keyword>
<gene>
    <name evidence="3" type="ORF">P7D43_03615</name>
</gene>
<sequence>MVFDLYGHQKELKRNIYRLLSKGTKNVLAVSPAGSGKSIVIASIMKDGTDHKKQFLFMVHRKELIDQIEETLKQNDVDLKFVTNMSVMKVKNRLDLIPKPDLIITDETHHSKAKTYMEIYNHFEDVPRIGFTATPVRLSGEGFADVYQKLVEGKSVSWLIKNDFLAPFRYFSIPLIDRKTLKKRSGEFTTKSISEALKNENIFADVVSSYQAKADGNQAILYAHNIQYSKKFAESFCAAGIPAIHVDSKTLKKEREKIMNGFKNKEFKVICNVDLISEGFNVPDCSTVILLRPTQSLTIFIQQSMRGMRYVPGKTSIIIDHVGNYLKHGLPDMDRTWSLELGIIPPEKEKKLIECPKCSGIFSKWINKENKKYEVKICPICSEEFWKEKTLNKTENKSNLELEEINKQKKLINDLKNVGKQRHLEYKESLLSIAKIFVSRNVVAEFENRKKPYNYPIHYAIREFLENNDLSNVDWKKVYEELEVIEEAFGNSYNVEAVGLMKYIKKVEPSIY</sequence>
<dbReference type="InterPro" id="IPR006935">
    <property type="entry name" value="Helicase/UvrB_N"/>
</dbReference>
<dbReference type="GO" id="GO:0005829">
    <property type="term" value="C:cytosol"/>
    <property type="evidence" value="ECO:0007669"/>
    <property type="project" value="TreeGrafter"/>
</dbReference>
<name>A0AAW8RPF6_ENTAV</name>
<comment type="caution">
    <text evidence="3">The sequence shown here is derived from an EMBL/GenBank/DDBJ whole genome shotgun (WGS) entry which is preliminary data.</text>
</comment>
<protein>
    <submittedName>
        <fullName evidence="3">DEAD/DEAH box helicase</fullName>
    </submittedName>
</protein>
<dbReference type="GO" id="GO:0016787">
    <property type="term" value="F:hydrolase activity"/>
    <property type="evidence" value="ECO:0007669"/>
    <property type="project" value="InterPro"/>
</dbReference>
<dbReference type="GO" id="GO:0005524">
    <property type="term" value="F:ATP binding"/>
    <property type="evidence" value="ECO:0007669"/>
    <property type="project" value="InterPro"/>
</dbReference>
<dbReference type="GO" id="GO:0004386">
    <property type="term" value="F:helicase activity"/>
    <property type="evidence" value="ECO:0007669"/>
    <property type="project" value="UniProtKB-KW"/>
</dbReference>
<dbReference type="PANTHER" id="PTHR47396:SF1">
    <property type="entry name" value="ATP-DEPENDENT HELICASE IRC3-RELATED"/>
    <property type="match status" value="1"/>
</dbReference>
<keyword evidence="3" id="KW-0378">Hydrolase</keyword>
<accession>A0AAW8RPF6</accession>
<dbReference type="Proteomes" id="UP001260773">
    <property type="component" value="Unassembled WGS sequence"/>
</dbReference>